<accession>A0A7C3CF36</accession>
<gene>
    <name evidence="1" type="ORF">ENJ40_01140</name>
</gene>
<name>A0A7C3CF36_9BACT</name>
<proteinExistence type="predicted"/>
<sequence>MPIISRFLGILIVMYYRDHLPPHFHAKYGEYEIIVDINSGLVEGKFPKRALRLVLEWYELYKEELLRNWEKMQKGEPPDPIPPLE</sequence>
<protein>
    <submittedName>
        <fullName evidence="1">DUF4160 domain-containing protein</fullName>
    </submittedName>
</protein>
<organism evidence="1">
    <name type="scientific">Thermosulfurimonas dismutans</name>
    <dbReference type="NCBI Taxonomy" id="999894"/>
    <lineage>
        <taxon>Bacteria</taxon>
        <taxon>Pseudomonadati</taxon>
        <taxon>Thermodesulfobacteriota</taxon>
        <taxon>Thermodesulfobacteria</taxon>
        <taxon>Thermodesulfobacteriales</taxon>
        <taxon>Thermodesulfobacteriaceae</taxon>
        <taxon>Thermosulfurimonas</taxon>
    </lineage>
</organism>
<dbReference type="AlphaFoldDB" id="A0A7C3CF36"/>
<dbReference type="InterPro" id="IPR025427">
    <property type="entry name" value="DUF4160"/>
</dbReference>
<dbReference type="Proteomes" id="UP000886043">
    <property type="component" value="Unassembled WGS sequence"/>
</dbReference>
<comment type="caution">
    <text evidence="1">The sequence shown here is derived from an EMBL/GenBank/DDBJ whole genome shotgun (WGS) entry which is preliminary data.</text>
</comment>
<reference evidence="1" key="1">
    <citation type="journal article" date="2020" name="mSystems">
        <title>Genome- and Community-Level Interaction Insights into Carbon Utilization and Element Cycling Functions of Hydrothermarchaeota in Hydrothermal Sediment.</title>
        <authorList>
            <person name="Zhou Z."/>
            <person name="Liu Y."/>
            <person name="Xu W."/>
            <person name="Pan J."/>
            <person name="Luo Z.H."/>
            <person name="Li M."/>
        </authorList>
    </citation>
    <scope>NUCLEOTIDE SEQUENCE [LARGE SCALE GENOMIC DNA]</scope>
    <source>
        <strain evidence="1">HyVt-483</strain>
    </source>
</reference>
<evidence type="ECO:0000313" key="1">
    <source>
        <dbReference type="EMBL" id="HFC97050.1"/>
    </source>
</evidence>
<dbReference type="Pfam" id="PF13711">
    <property type="entry name" value="DUF4160"/>
    <property type="match status" value="1"/>
</dbReference>
<dbReference type="EMBL" id="DRMH01000012">
    <property type="protein sequence ID" value="HFC97050.1"/>
    <property type="molecule type" value="Genomic_DNA"/>
</dbReference>